<keyword evidence="6" id="KW-1185">Reference proteome</keyword>
<proteinExistence type="predicted"/>
<evidence type="ECO:0000259" key="3">
    <source>
        <dbReference type="Pfam" id="PF21074"/>
    </source>
</evidence>
<dbReference type="Pfam" id="PF21078">
    <property type="entry name" value="GDH_HM3"/>
    <property type="match status" value="1"/>
</dbReference>
<dbReference type="InterPro" id="IPR007780">
    <property type="entry name" value="NAD_Glu_DH_bac"/>
</dbReference>
<keyword evidence="5" id="KW-0560">Oxidoreductase</keyword>
<dbReference type="GO" id="GO:0004352">
    <property type="term" value="F:glutamate dehydrogenase (NAD+) activity"/>
    <property type="evidence" value="ECO:0007669"/>
    <property type="project" value="UniProtKB-EC"/>
</dbReference>
<accession>A0ABT6L6Q8</accession>
<dbReference type="Proteomes" id="UP001160130">
    <property type="component" value="Unassembled WGS sequence"/>
</dbReference>
<evidence type="ECO:0000313" key="5">
    <source>
        <dbReference type="EMBL" id="MDH6198628.1"/>
    </source>
</evidence>
<dbReference type="InterPro" id="IPR046346">
    <property type="entry name" value="Aminoacid_DH-like_N_sf"/>
</dbReference>
<protein>
    <submittedName>
        <fullName evidence="5">Glutamate dehydrogenase</fullName>
        <ecNumber evidence="5">1.4.1.2</ecNumber>
    </submittedName>
</protein>
<dbReference type="Gene3D" id="3.40.50.720">
    <property type="entry name" value="NAD(P)-binding Rossmann-like Domain"/>
    <property type="match status" value="1"/>
</dbReference>
<sequence length="1104" mass="120779">MNPLRTNAVAPATQDPADGTAVPNPLLDISALNDLMGDAVAVNLDCVGTEDGRLDFALAAIEPVPLRRMLPALHSMDLEVIEEQTSTWTRPDGQLCHIYHLALQAGPDAITALAQPTRDTADRICETFQAMWSGRVESDGFNGLILRASMNWRQVSVLRSYSRYLRQLPLPYSQTRIQRVLLDNPDAGRALLALFEARFDRTEQPADSPERIARIAEADETVAAEIDRVLHIDADRILRAYRSLINATVRTNAFAPGALSVAAPYLVHKLSAQDLDELPHPRPLSEIFVYSPEFEGLHLRFGLVARGGLRWSDRHDDYRTEVLGLVKAQAVKNSMIVPAGAKGVFVVKARTAAGNAARAQGLRSYKQFIAALLDVVDPTADTNSDTEDRARIGGVVCHDGADPYLVVAADKGTATFSDTANAVALDRGYWMGDAFASGGSAGYDHKAMGITARGAWVSGDSHLAELGIDPHTDPFTAVSVGDMSGDVFGNGMLLRRGLRLVAAFDHRHIFIDPAPDTERARAERKRLFELPQSSWDDYDRTLISAGGGVWPRTAKTISTTPEMRAALGIADHETRLTPNQLISRILCAPVDLLFNGGIGTYIKASNEQHADIADKVNDGVRVNADEVRTRVIVEGGNLGLSQRARIEYTRLGGLMNTDAIDNAAGVDCSDHEVNIKILLSSAERAGLISGSARNGLLADMTDEVAQLVLANNQDHNRLLSDARSNAAQMVDVHARMTADLEARRGLHRSRENLPSATEFSELAKEGRGLVAPELATLMAHVKLDLKAELLSEKFDDPYFVATLTDYFPPTLRRRLGEPLPEHPLRREIIVTSIVNRVLATSGLTFMFRLGEETGADIADIVRAHAVASEVFDLDTLWDDIYAAGLSPALTNAVIIEGRRLLDRAARWFLLNRPQPLDVDLEIARFSELVALLRGQLGSMLRGQERDTVTESLNALVVRGVPADIARRISESLYAFSLLDIVEVAQVHGEDATSLAGTYFELSDRLGVDRLLLAVSSLPRGDRWDALARLALREDLYRSLRDLTLDVTKLVVEDADTAGTIQDFEALNRPQLDRAKRTLDETLDSDQPDLAVLSVASAQLRRLHR</sequence>
<dbReference type="Pfam" id="PF21077">
    <property type="entry name" value="GDH_ACT3"/>
    <property type="match status" value="1"/>
</dbReference>
<dbReference type="PANTHER" id="PTHR43403">
    <property type="entry name" value="NAD-SPECIFIC GLUTAMATE DEHYDROGENASE"/>
    <property type="match status" value="1"/>
</dbReference>
<evidence type="ECO:0000259" key="4">
    <source>
        <dbReference type="Pfam" id="PF21077"/>
    </source>
</evidence>
<reference evidence="5 6" key="1">
    <citation type="submission" date="2023-04" db="EMBL/GenBank/DDBJ databases">
        <title>Forest soil microbial communities from Buena Vista Peninsula, Colon Province, Panama.</title>
        <authorList>
            <person name="Bouskill N."/>
        </authorList>
    </citation>
    <scope>NUCLEOTIDE SEQUENCE [LARGE SCALE GENOMIC DNA]</scope>
    <source>
        <strain evidence="5 6">AC80</strain>
    </source>
</reference>
<dbReference type="PANTHER" id="PTHR43403:SF1">
    <property type="entry name" value="NAD-SPECIFIC GLUTAMATE DEHYDROGENASE"/>
    <property type="match status" value="1"/>
</dbReference>
<dbReference type="InterPro" id="IPR049056">
    <property type="entry name" value="NAD_Glu_DH_HM3"/>
</dbReference>
<comment type="caution">
    <text evidence="5">The sequence shown here is derived from an EMBL/GenBank/DDBJ whole genome shotgun (WGS) entry which is preliminary data.</text>
</comment>
<dbReference type="EMBL" id="JARXVE010000011">
    <property type="protein sequence ID" value="MDH6198628.1"/>
    <property type="molecule type" value="Genomic_DNA"/>
</dbReference>
<dbReference type="InterPro" id="IPR049064">
    <property type="entry name" value="NAD_Glu_DH_ACT3"/>
</dbReference>
<dbReference type="RefSeq" id="WP_280835194.1">
    <property type="nucleotide sequence ID" value="NZ_JARXVE010000011.1"/>
</dbReference>
<dbReference type="EC" id="1.4.1.2" evidence="5"/>
<dbReference type="InterPro" id="IPR036291">
    <property type="entry name" value="NAD(P)-bd_dom_sf"/>
</dbReference>
<gene>
    <name evidence="5" type="ORF">M2272_005287</name>
</gene>
<dbReference type="InterPro" id="IPR028971">
    <property type="entry name" value="NAD-GDH_cat"/>
</dbReference>
<evidence type="ECO:0000256" key="1">
    <source>
        <dbReference type="SAM" id="MobiDB-lite"/>
    </source>
</evidence>
<feature type="region of interest" description="Disordered" evidence="1">
    <location>
        <begin position="1"/>
        <end position="21"/>
    </location>
</feature>
<dbReference type="InterPro" id="IPR048381">
    <property type="entry name" value="GDH_C"/>
</dbReference>
<dbReference type="Pfam" id="PF21074">
    <property type="entry name" value="GDH_C"/>
    <property type="match status" value="1"/>
</dbReference>
<dbReference type="Pfam" id="PF05088">
    <property type="entry name" value="Bac_GDH_CD"/>
    <property type="match status" value="1"/>
</dbReference>
<evidence type="ECO:0000313" key="6">
    <source>
        <dbReference type="Proteomes" id="UP001160130"/>
    </source>
</evidence>
<dbReference type="SUPFAM" id="SSF53223">
    <property type="entry name" value="Aminoacid dehydrogenase-like, N-terminal domain"/>
    <property type="match status" value="1"/>
</dbReference>
<feature type="domain" description="NAD-specific glutamate dehydrogenase C-terminal" evidence="3">
    <location>
        <begin position="766"/>
        <end position="1100"/>
    </location>
</feature>
<feature type="domain" description="NAD-glutamate dehydrogenase catalytic" evidence="2">
    <location>
        <begin position="222"/>
        <end position="720"/>
    </location>
</feature>
<organism evidence="5 6">
    <name type="scientific">Mycolicibacterium frederiksbergense</name>
    <dbReference type="NCBI Taxonomy" id="117567"/>
    <lineage>
        <taxon>Bacteria</taxon>
        <taxon>Bacillati</taxon>
        <taxon>Actinomycetota</taxon>
        <taxon>Actinomycetes</taxon>
        <taxon>Mycobacteriales</taxon>
        <taxon>Mycobacteriaceae</taxon>
        <taxon>Mycolicibacterium</taxon>
    </lineage>
</organism>
<name>A0ABT6L6Q8_9MYCO</name>
<feature type="domain" description="NAD-glutamate dehydrogenase ACT3" evidence="4">
    <location>
        <begin position="50"/>
        <end position="108"/>
    </location>
</feature>
<dbReference type="SUPFAM" id="SSF51735">
    <property type="entry name" value="NAD(P)-binding Rossmann-fold domains"/>
    <property type="match status" value="1"/>
</dbReference>
<evidence type="ECO:0000259" key="2">
    <source>
        <dbReference type="Pfam" id="PF05088"/>
    </source>
</evidence>